<dbReference type="Gene3D" id="3.40.50.620">
    <property type="entry name" value="HUPs"/>
    <property type="match status" value="2"/>
</dbReference>
<dbReference type="Pfam" id="PF00582">
    <property type="entry name" value="Usp"/>
    <property type="match status" value="2"/>
</dbReference>
<sequence>MTEIVVGVDGSEGGLVAAEWAAAEAVLRDVPLRVVYAVAPWLFDVPVDPRIGSVREWMHKNAEEVVQEAVNRARARFHALGVHEARVSGGQVGGQPAAVLIKEAEGAAMVVVGSHGAGGLSGLLMGSVALQVVSHAPCPAVAVRVDRARAEATPPADREADRDATTETTADAGADAGSEAAGSREDEAGEPAAKPWRRMRRVPEHGEHGEIVVGVDGSEGSAAALAFAFEEAALRDARLRVVLAWTHPEPAGPGGVEPLVYDVDAVGEEQERALAEFVAGGQADFPDVPLTRQVVRARPARALAEASDRADLLVVGTRGRGGFTGLLLGSVGHALVHRARRPVAVVPPWRR</sequence>
<reference evidence="4" key="1">
    <citation type="submission" date="2020-11" db="EMBL/GenBank/DDBJ databases">
        <title>Sequencing the genomes of 1000 actinobacteria strains.</title>
        <authorList>
            <person name="Klenk H.-P."/>
        </authorList>
    </citation>
    <scope>NUCLEOTIDE SEQUENCE</scope>
    <source>
        <strain evidence="4">DSM 43175</strain>
    </source>
</reference>
<dbReference type="PANTHER" id="PTHR46268">
    <property type="entry name" value="STRESS RESPONSE PROTEIN NHAX"/>
    <property type="match status" value="1"/>
</dbReference>
<feature type="domain" description="UspA" evidence="3">
    <location>
        <begin position="211"/>
        <end position="347"/>
    </location>
</feature>
<comment type="similarity">
    <text evidence="1">Belongs to the universal stress protein A family.</text>
</comment>
<dbReference type="InterPro" id="IPR014729">
    <property type="entry name" value="Rossmann-like_a/b/a_fold"/>
</dbReference>
<feature type="compositionally biased region" description="Basic and acidic residues" evidence="2">
    <location>
        <begin position="148"/>
        <end position="165"/>
    </location>
</feature>
<dbReference type="InterPro" id="IPR006015">
    <property type="entry name" value="Universal_stress_UspA"/>
</dbReference>
<name>A0A931DRT1_9ACTN</name>
<accession>A0A931DRT1</accession>
<dbReference type="RefSeq" id="WP_197015623.1">
    <property type="nucleotide sequence ID" value="NZ_BAABES010000003.1"/>
</dbReference>
<organism evidence="4 5">
    <name type="scientific">Actinomadura viridis</name>
    <dbReference type="NCBI Taxonomy" id="58110"/>
    <lineage>
        <taxon>Bacteria</taxon>
        <taxon>Bacillati</taxon>
        <taxon>Actinomycetota</taxon>
        <taxon>Actinomycetes</taxon>
        <taxon>Streptosporangiales</taxon>
        <taxon>Thermomonosporaceae</taxon>
        <taxon>Actinomadura</taxon>
    </lineage>
</organism>
<keyword evidence="5" id="KW-1185">Reference proteome</keyword>
<evidence type="ECO:0000256" key="2">
    <source>
        <dbReference type="SAM" id="MobiDB-lite"/>
    </source>
</evidence>
<evidence type="ECO:0000259" key="3">
    <source>
        <dbReference type="Pfam" id="PF00582"/>
    </source>
</evidence>
<feature type="compositionally biased region" description="Low complexity" evidence="2">
    <location>
        <begin position="166"/>
        <end position="181"/>
    </location>
</feature>
<comment type="caution">
    <text evidence="4">The sequence shown here is derived from an EMBL/GenBank/DDBJ whole genome shotgun (WGS) entry which is preliminary data.</text>
</comment>
<dbReference type="AlphaFoldDB" id="A0A931DRT1"/>
<proteinExistence type="inferred from homology"/>
<evidence type="ECO:0000313" key="5">
    <source>
        <dbReference type="Proteomes" id="UP000614047"/>
    </source>
</evidence>
<dbReference type="Proteomes" id="UP000614047">
    <property type="component" value="Unassembled WGS sequence"/>
</dbReference>
<evidence type="ECO:0000256" key="1">
    <source>
        <dbReference type="ARBA" id="ARBA00008791"/>
    </source>
</evidence>
<dbReference type="EMBL" id="JADOUA010000001">
    <property type="protein sequence ID" value="MBG6093579.1"/>
    <property type="molecule type" value="Genomic_DNA"/>
</dbReference>
<protein>
    <submittedName>
        <fullName evidence="4">Nucleotide-binding universal stress UspA family protein</fullName>
    </submittedName>
</protein>
<dbReference type="InterPro" id="IPR006016">
    <property type="entry name" value="UspA"/>
</dbReference>
<dbReference type="PRINTS" id="PR01438">
    <property type="entry name" value="UNVRSLSTRESS"/>
</dbReference>
<dbReference type="PANTHER" id="PTHR46268:SF6">
    <property type="entry name" value="UNIVERSAL STRESS PROTEIN UP12"/>
    <property type="match status" value="1"/>
</dbReference>
<evidence type="ECO:0000313" key="4">
    <source>
        <dbReference type="EMBL" id="MBG6093579.1"/>
    </source>
</evidence>
<gene>
    <name evidence="4" type="ORF">IW256_007692</name>
</gene>
<feature type="region of interest" description="Disordered" evidence="2">
    <location>
        <begin position="148"/>
        <end position="200"/>
    </location>
</feature>
<feature type="domain" description="UspA" evidence="3">
    <location>
        <begin position="3"/>
        <end position="144"/>
    </location>
</feature>
<dbReference type="SUPFAM" id="SSF52402">
    <property type="entry name" value="Adenine nucleotide alpha hydrolases-like"/>
    <property type="match status" value="2"/>
</dbReference>